<accession>A0A0J6FGH4</accession>
<dbReference type="Proteomes" id="UP000054567">
    <property type="component" value="Unassembled WGS sequence"/>
</dbReference>
<feature type="region of interest" description="Disordered" evidence="1">
    <location>
        <begin position="47"/>
        <end position="128"/>
    </location>
</feature>
<dbReference type="AlphaFoldDB" id="A0A0J6FGH4"/>
<protein>
    <submittedName>
        <fullName evidence="2">Uncharacterized protein</fullName>
    </submittedName>
</protein>
<dbReference type="VEuPathDB" id="FungiDB:CPAG_08523"/>
<name>A0A0J6FGH4_COCPO</name>
<reference evidence="3" key="2">
    <citation type="journal article" date="2009" name="Genome Res.">
        <title>Comparative genomic analyses of the human fungal pathogens Coccidioides and their relatives.</title>
        <authorList>
            <person name="Sharpton T.J."/>
            <person name="Stajich J.E."/>
            <person name="Rounsley S.D."/>
            <person name="Gardner M.J."/>
            <person name="Wortman J.R."/>
            <person name="Jordar V.S."/>
            <person name="Maiti R."/>
            <person name="Kodira C.D."/>
            <person name="Neafsey D.E."/>
            <person name="Zeng Q."/>
            <person name="Hung C.-Y."/>
            <person name="McMahan C."/>
            <person name="Muszewska A."/>
            <person name="Grynberg M."/>
            <person name="Mandel M.A."/>
            <person name="Kellner E.M."/>
            <person name="Barker B.M."/>
            <person name="Galgiani J.N."/>
            <person name="Orbach M.J."/>
            <person name="Kirkland T.N."/>
            <person name="Cole G.T."/>
            <person name="Henn M.R."/>
            <person name="Birren B.W."/>
            <person name="Taylor J.W."/>
        </authorList>
    </citation>
    <scope>NUCLEOTIDE SEQUENCE [LARGE SCALE GENOMIC DNA]</scope>
    <source>
        <strain evidence="3">RMSCC 3488</strain>
    </source>
</reference>
<sequence length="203" mass="21840">MGRSHRHGEPVTSLVSISRESKKARIDARNVAFDVLSCAPAISRVKAEGTAPSRDKSGMVRTSSTVRFSSAPIPETKVATEEGTGPSIMFAATDLGRPGPRSSSSIYKRPSSPDHPTPESSARADRASGYPLQASVPLSFNDLPRRAQHLIVNELMKSHSKKTAVIMTTLPSPVEGTCRDPGASQQYLSDLEQQHDCDDESLI</sequence>
<reference evidence="3" key="3">
    <citation type="journal article" date="2010" name="Genome Res.">
        <title>Population genomic sequencing of Coccidioides fungi reveals recent hybridization and transposon control.</title>
        <authorList>
            <person name="Neafsey D.E."/>
            <person name="Barker B.M."/>
            <person name="Sharpton T.J."/>
            <person name="Stajich J.E."/>
            <person name="Park D.J."/>
            <person name="Whiston E."/>
            <person name="Hung C.-Y."/>
            <person name="McMahan C."/>
            <person name="White J."/>
            <person name="Sykes S."/>
            <person name="Heiman D."/>
            <person name="Young S."/>
            <person name="Zeng Q."/>
            <person name="Abouelleil A."/>
            <person name="Aftuck L."/>
            <person name="Bessette D."/>
            <person name="Brown A."/>
            <person name="FitzGerald M."/>
            <person name="Lui A."/>
            <person name="Macdonald J.P."/>
            <person name="Priest M."/>
            <person name="Orbach M.J."/>
            <person name="Galgiani J.N."/>
            <person name="Kirkland T.N."/>
            <person name="Cole G.T."/>
            <person name="Birren B.W."/>
            <person name="Henn M.R."/>
            <person name="Taylor J.W."/>
            <person name="Rounsley S.D."/>
        </authorList>
    </citation>
    <scope>NUCLEOTIDE SEQUENCE [LARGE SCALE GENOMIC DNA]</scope>
    <source>
        <strain evidence="3">RMSCC 3488</strain>
    </source>
</reference>
<gene>
    <name evidence="2" type="ORF">CPAG_08523</name>
</gene>
<reference evidence="2 3" key="1">
    <citation type="submission" date="2007-06" db="EMBL/GenBank/DDBJ databases">
        <title>The Genome Sequence of Coccidioides posadasii RMSCC_3488.</title>
        <authorList>
            <consortium name="Coccidioides Genome Resources Consortium"/>
            <consortium name="The Broad Institute Genome Sequencing Platform"/>
            <person name="Henn M.R."/>
            <person name="Sykes S."/>
            <person name="Young S."/>
            <person name="Jaffe D."/>
            <person name="Berlin A."/>
            <person name="Alvarez P."/>
            <person name="Butler J."/>
            <person name="Gnerre S."/>
            <person name="Grabherr M."/>
            <person name="Mauceli E."/>
            <person name="Brockman W."/>
            <person name="Kodira C."/>
            <person name="Alvarado L."/>
            <person name="Zeng Q."/>
            <person name="Crawford M."/>
            <person name="Antoine C."/>
            <person name="Devon K."/>
            <person name="Galgiani J."/>
            <person name="Orsborn K."/>
            <person name="Lewis M.L."/>
            <person name="Nusbaum C."/>
            <person name="Galagan J."/>
            <person name="Birren B."/>
        </authorList>
    </citation>
    <scope>NUCLEOTIDE SEQUENCE [LARGE SCALE GENOMIC DNA]</scope>
    <source>
        <strain evidence="2 3">RMSCC 3488</strain>
    </source>
</reference>
<evidence type="ECO:0000313" key="2">
    <source>
        <dbReference type="EMBL" id="KMM72226.1"/>
    </source>
</evidence>
<proteinExistence type="predicted"/>
<evidence type="ECO:0000313" key="3">
    <source>
        <dbReference type="Proteomes" id="UP000054567"/>
    </source>
</evidence>
<dbReference type="EMBL" id="DS268113">
    <property type="protein sequence ID" value="KMM72226.1"/>
    <property type="molecule type" value="Genomic_DNA"/>
</dbReference>
<feature type="compositionally biased region" description="Low complexity" evidence="1">
    <location>
        <begin position="100"/>
        <end position="110"/>
    </location>
</feature>
<evidence type="ECO:0000256" key="1">
    <source>
        <dbReference type="SAM" id="MobiDB-lite"/>
    </source>
</evidence>
<organism evidence="2 3">
    <name type="scientific">Coccidioides posadasii RMSCC 3488</name>
    <dbReference type="NCBI Taxonomy" id="454284"/>
    <lineage>
        <taxon>Eukaryota</taxon>
        <taxon>Fungi</taxon>
        <taxon>Dikarya</taxon>
        <taxon>Ascomycota</taxon>
        <taxon>Pezizomycotina</taxon>
        <taxon>Eurotiomycetes</taxon>
        <taxon>Eurotiomycetidae</taxon>
        <taxon>Onygenales</taxon>
        <taxon>Onygenaceae</taxon>
        <taxon>Coccidioides</taxon>
    </lineage>
</organism>